<dbReference type="Proteomes" id="UP000005408">
    <property type="component" value="Unassembled WGS sequence"/>
</dbReference>
<dbReference type="InterPro" id="IPR006342">
    <property type="entry name" value="FkbM_mtfrase"/>
</dbReference>
<dbReference type="SUPFAM" id="SSF53335">
    <property type="entry name" value="S-adenosyl-L-methionine-dependent methyltransferases"/>
    <property type="match status" value="1"/>
</dbReference>
<dbReference type="EnsemblMetazoa" id="G30981.1">
    <property type="protein sequence ID" value="G30981.1:cds"/>
    <property type="gene ID" value="G30981"/>
</dbReference>
<organism evidence="2 3">
    <name type="scientific">Magallana gigas</name>
    <name type="common">Pacific oyster</name>
    <name type="synonym">Crassostrea gigas</name>
    <dbReference type="NCBI Taxonomy" id="29159"/>
    <lineage>
        <taxon>Eukaryota</taxon>
        <taxon>Metazoa</taxon>
        <taxon>Spiralia</taxon>
        <taxon>Lophotrochozoa</taxon>
        <taxon>Mollusca</taxon>
        <taxon>Bivalvia</taxon>
        <taxon>Autobranchia</taxon>
        <taxon>Pteriomorphia</taxon>
        <taxon>Ostreida</taxon>
        <taxon>Ostreoidea</taxon>
        <taxon>Ostreidae</taxon>
        <taxon>Magallana</taxon>
    </lineage>
</organism>
<dbReference type="AlphaFoldDB" id="A0A8W8M7U1"/>
<reference evidence="2" key="1">
    <citation type="submission" date="2022-08" db="UniProtKB">
        <authorList>
            <consortium name="EnsemblMetazoa"/>
        </authorList>
    </citation>
    <scope>IDENTIFICATION</scope>
    <source>
        <strain evidence="2">05x7-T-G4-1.051#20</strain>
    </source>
</reference>
<feature type="domain" description="Methyltransferase FkbM" evidence="1">
    <location>
        <begin position="174"/>
        <end position="339"/>
    </location>
</feature>
<evidence type="ECO:0000313" key="2">
    <source>
        <dbReference type="EnsemblMetazoa" id="G30981.1:cds"/>
    </source>
</evidence>
<dbReference type="Pfam" id="PF05050">
    <property type="entry name" value="Methyltransf_21"/>
    <property type="match status" value="1"/>
</dbReference>
<dbReference type="PANTHER" id="PTHR34203:SF15">
    <property type="entry name" value="SLL1173 PROTEIN"/>
    <property type="match status" value="1"/>
</dbReference>
<dbReference type="InterPro" id="IPR029063">
    <property type="entry name" value="SAM-dependent_MTases_sf"/>
</dbReference>
<name>A0A8W8M7U1_MAGGI</name>
<sequence>MYVFFLYRVALSLNRLVISDIYNSLQTNMSKASLKLLVTGAVMALIVVLLYTSGEEQPEVNNQQTIQLQQQPLVSSSQNFFPEQQKEQPIRAKVAPWSHDLTSWRQNTTLCSQPEVDTPSVLKTPGGPVKMSVYDPRKDIWVSRKIVNGGDFDGNKRQLVYSLLERDPDINFIDVGCNIGVYSLTMAKLGRKVLCVDALYMNVEHVCSSMVQNNFENSITIVMNALSNDRKYVELGVDDKNYGGTFVDEDAGDVKKKKGRTVTGGHYTSIPSVMMDDLLQLPVINMFNKSFIKMDIEGFEWKALQGASAFFSAIDVRGVFMEWIFHKGKDSGVKITEFMVRHNLYPHAQVTLTTYRPLDVSLWGNWHFMDILWLKR</sequence>
<dbReference type="InterPro" id="IPR052514">
    <property type="entry name" value="SAM-dependent_MTase"/>
</dbReference>
<evidence type="ECO:0000313" key="3">
    <source>
        <dbReference type="Proteomes" id="UP000005408"/>
    </source>
</evidence>
<keyword evidence="3" id="KW-1185">Reference proteome</keyword>
<proteinExistence type="predicted"/>
<dbReference type="Gene3D" id="3.40.50.150">
    <property type="entry name" value="Vaccinia Virus protein VP39"/>
    <property type="match status" value="1"/>
</dbReference>
<accession>A0A8W8M7U1</accession>
<dbReference type="NCBIfam" id="TIGR01444">
    <property type="entry name" value="fkbM_fam"/>
    <property type="match status" value="1"/>
</dbReference>
<protein>
    <recommendedName>
        <fullName evidence="1">Methyltransferase FkbM domain-containing protein</fullName>
    </recommendedName>
</protein>
<dbReference type="PANTHER" id="PTHR34203">
    <property type="entry name" value="METHYLTRANSFERASE, FKBM FAMILY PROTEIN"/>
    <property type="match status" value="1"/>
</dbReference>
<evidence type="ECO:0000259" key="1">
    <source>
        <dbReference type="Pfam" id="PF05050"/>
    </source>
</evidence>